<dbReference type="AlphaFoldDB" id="A0A0Q9WT48"/>
<dbReference type="InParanoid" id="A0A0Q9WT48"/>
<accession>A0A0Q9WT48</accession>
<dbReference type="STRING" id="7244.A0A0Q9WT48"/>
<name>A0A0Q9WT48_DROVI</name>
<evidence type="ECO:0000313" key="3">
    <source>
        <dbReference type="Proteomes" id="UP000008792"/>
    </source>
</evidence>
<protein>
    <submittedName>
        <fullName evidence="2">Uncharacterized protein</fullName>
    </submittedName>
</protein>
<reference evidence="2 3" key="1">
    <citation type="journal article" date="2007" name="Nature">
        <title>Evolution of genes and genomes on the Drosophila phylogeny.</title>
        <authorList>
            <consortium name="Drosophila 12 Genomes Consortium"/>
            <person name="Clark A.G."/>
            <person name="Eisen M.B."/>
            <person name="Smith D.R."/>
            <person name="Bergman C.M."/>
            <person name="Oliver B."/>
            <person name="Markow T.A."/>
            <person name="Kaufman T.C."/>
            <person name="Kellis M."/>
            <person name="Gelbart W."/>
            <person name="Iyer V.N."/>
            <person name="Pollard D.A."/>
            <person name="Sackton T.B."/>
            <person name="Larracuente A.M."/>
            <person name="Singh N.D."/>
            <person name="Abad J.P."/>
            <person name="Abt D.N."/>
            <person name="Adryan B."/>
            <person name="Aguade M."/>
            <person name="Akashi H."/>
            <person name="Anderson W.W."/>
            <person name="Aquadro C.F."/>
            <person name="Ardell D.H."/>
            <person name="Arguello R."/>
            <person name="Artieri C.G."/>
            <person name="Barbash D.A."/>
            <person name="Barker D."/>
            <person name="Barsanti P."/>
            <person name="Batterham P."/>
            <person name="Batzoglou S."/>
            <person name="Begun D."/>
            <person name="Bhutkar A."/>
            <person name="Blanco E."/>
            <person name="Bosak S.A."/>
            <person name="Bradley R.K."/>
            <person name="Brand A.D."/>
            <person name="Brent M.R."/>
            <person name="Brooks A.N."/>
            <person name="Brown R.H."/>
            <person name="Butlin R.K."/>
            <person name="Caggese C."/>
            <person name="Calvi B.R."/>
            <person name="Bernardo de Carvalho A."/>
            <person name="Caspi A."/>
            <person name="Castrezana S."/>
            <person name="Celniker S.E."/>
            <person name="Chang J.L."/>
            <person name="Chapple C."/>
            <person name="Chatterji S."/>
            <person name="Chinwalla A."/>
            <person name="Civetta A."/>
            <person name="Clifton S.W."/>
            <person name="Comeron J.M."/>
            <person name="Costello J.C."/>
            <person name="Coyne J.A."/>
            <person name="Daub J."/>
            <person name="David R.G."/>
            <person name="Delcher A.L."/>
            <person name="Delehaunty K."/>
            <person name="Do C.B."/>
            <person name="Ebling H."/>
            <person name="Edwards K."/>
            <person name="Eickbush T."/>
            <person name="Evans J.D."/>
            <person name="Filipski A."/>
            <person name="Findeiss S."/>
            <person name="Freyhult E."/>
            <person name="Fulton L."/>
            <person name="Fulton R."/>
            <person name="Garcia A.C."/>
            <person name="Gardiner A."/>
            <person name="Garfield D.A."/>
            <person name="Garvin B.E."/>
            <person name="Gibson G."/>
            <person name="Gilbert D."/>
            <person name="Gnerre S."/>
            <person name="Godfrey J."/>
            <person name="Good R."/>
            <person name="Gotea V."/>
            <person name="Gravely B."/>
            <person name="Greenberg A.J."/>
            <person name="Griffiths-Jones S."/>
            <person name="Gross S."/>
            <person name="Guigo R."/>
            <person name="Gustafson E.A."/>
            <person name="Haerty W."/>
            <person name="Hahn M.W."/>
            <person name="Halligan D.L."/>
            <person name="Halpern A.L."/>
            <person name="Halter G.M."/>
            <person name="Han M.V."/>
            <person name="Heger A."/>
            <person name="Hillier L."/>
            <person name="Hinrichs A.S."/>
            <person name="Holmes I."/>
            <person name="Hoskins R.A."/>
            <person name="Hubisz M.J."/>
            <person name="Hultmark D."/>
            <person name="Huntley M.A."/>
            <person name="Jaffe D.B."/>
            <person name="Jagadeeshan S."/>
            <person name="Jeck W.R."/>
            <person name="Johnson J."/>
            <person name="Jones C.D."/>
            <person name="Jordan W.C."/>
            <person name="Karpen G.H."/>
            <person name="Kataoka E."/>
            <person name="Keightley P.D."/>
            <person name="Kheradpour P."/>
            <person name="Kirkness E.F."/>
            <person name="Koerich L.B."/>
            <person name="Kristiansen K."/>
            <person name="Kudrna D."/>
            <person name="Kulathinal R.J."/>
            <person name="Kumar S."/>
            <person name="Kwok R."/>
            <person name="Lander E."/>
            <person name="Langley C.H."/>
            <person name="Lapoint R."/>
            <person name="Lazzaro B.P."/>
            <person name="Lee S.J."/>
            <person name="Levesque L."/>
            <person name="Li R."/>
            <person name="Lin C.F."/>
            <person name="Lin M.F."/>
            <person name="Lindblad-Toh K."/>
            <person name="Llopart A."/>
            <person name="Long M."/>
            <person name="Low L."/>
            <person name="Lozovsky E."/>
            <person name="Lu J."/>
            <person name="Luo M."/>
            <person name="Machado C.A."/>
            <person name="Makalowski W."/>
            <person name="Marzo M."/>
            <person name="Matsuda M."/>
            <person name="Matzkin L."/>
            <person name="McAllister B."/>
            <person name="McBride C.S."/>
            <person name="McKernan B."/>
            <person name="McKernan K."/>
            <person name="Mendez-Lago M."/>
            <person name="Minx P."/>
            <person name="Mollenhauer M.U."/>
            <person name="Montooth K."/>
            <person name="Mount S.M."/>
            <person name="Mu X."/>
            <person name="Myers E."/>
            <person name="Negre B."/>
            <person name="Newfeld S."/>
            <person name="Nielsen R."/>
            <person name="Noor M.A."/>
            <person name="O'Grady P."/>
            <person name="Pachter L."/>
            <person name="Papaceit M."/>
            <person name="Parisi M.J."/>
            <person name="Parisi M."/>
            <person name="Parts L."/>
            <person name="Pedersen J.S."/>
            <person name="Pesole G."/>
            <person name="Phillippy A.M."/>
            <person name="Ponting C.P."/>
            <person name="Pop M."/>
            <person name="Porcelli D."/>
            <person name="Powell J.R."/>
            <person name="Prohaska S."/>
            <person name="Pruitt K."/>
            <person name="Puig M."/>
            <person name="Quesneville H."/>
            <person name="Ram K.R."/>
            <person name="Rand D."/>
            <person name="Rasmussen M.D."/>
            <person name="Reed L.K."/>
            <person name="Reenan R."/>
            <person name="Reily A."/>
            <person name="Remington K.A."/>
            <person name="Rieger T.T."/>
            <person name="Ritchie M.G."/>
            <person name="Robin C."/>
            <person name="Rogers Y.H."/>
            <person name="Rohde C."/>
            <person name="Rozas J."/>
            <person name="Rubenfield M.J."/>
            <person name="Ruiz A."/>
            <person name="Russo S."/>
            <person name="Salzberg S.L."/>
            <person name="Sanchez-Gracia A."/>
            <person name="Saranga D.J."/>
            <person name="Sato H."/>
            <person name="Schaeffer S.W."/>
            <person name="Schatz M.C."/>
            <person name="Schlenke T."/>
            <person name="Schwartz R."/>
            <person name="Segarra C."/>
            <person name="Singh R.S."/>
            <person name="Sirot L."/>
            <person name="Sirota M."/>
            <person name="Sisneros N.B."/>
            <person name="Smith C.D."/>
            <person name="Smith T.F."/>
            <person name="Spieth J."/>
            <person name="Stage D.E."/>
            <person name="Stark A."/>
            <person name="Stephan W."/>
            <person name="Strausberg R.L."/>
            <person name="Strempel S."/>
            <person name="Sturgill D."/>
            <person name="Sutton G."/>
            <person name="Sutton G.G."/>
            <person name="Tao W."/>
            <person name="Teichmann S."/>
            <person name="Tobari Y.N."/>
            <person name="Tomimura Y."/>
            <person name="Tsolas J.M."/>
            <person name="Valente V.L."/>
            <person name="Venter E."/>
            <person name="Venter J.C."/>
            <person name="Vicario S."/>
            <person name="Vieira F.G."/>
            <person name="Vilella A.J."/>
            <person name="Villasante A."/>
            <person name="Walenz B."/>
            <person name="Wang J."/>
            <person name="Wasserman M."/>
            <person name="Watts T."/>
            <person name="Wilson D."/>
            <person name="Wilson R.K."/>
            <person name="Wing R.A."/>
            <person name="Wolfner M.F."/>
            <person name="Wong A."/>
            <person name="Wong G.K."/>
            <person name="Wu C.I."/>
            <person name="Wu G."/>
            <person name="Yamamoto D."/>
            <person name="Yang H.P."/>
            <person name="Yang S.P."/>
            <person name="Yorke J.A."/>
            <person name="Yoshida K."/>
            <person name="Zdobnov E."/>
            <person name="Zhang P."/>
            <person name="Zhang Y."/>
            <person name="Zimin A.V."/>
            <person name="Baldwin J."/>
            <person name="Abdouelleil A."/>
            <person name="Abdulkadir J."/>
            <person name="Abebe A."/>
            <person name="Abera B."/>
            <person name="Abreu J."/>
            <person name="Acer S.C."/>
            <person name="Aftuck L."/>
            <person name="Alexander A."/>
            <person name="An P."/>
            <person name="Anderson E."/>
            <person name="Anderson S."/>
            <person name="Arachi H."/>
            <person name="Azer M."/>
            <person name="Bachantsang P."/>
            <person name="Barry A."/>
            <person name="Bayul T."/>
            <person name="Berlin A."/>
            <person name="Bessette D."/>
            <person name="Bloom T."/>
            <person name="Blye J."/>
            <person name="Boguslavskiy L."/>
            <person name="Bonnet C."/>
            <person name="Boukhgalter B."/>
            <person name="Bourzgui I."/>
            <person name="Brown A."/>
            <person name="Cahill P."/>
            <person name="Channer S."/>
            <person name="Cheshatsang Y."/>
            <person name="Chuda L."/>
            <person name="Citroen M."/>
            <person name="Collymore A."/>
            <person name="Cooke P."/>
            <person name="Costello M."/>
            <person name="D'Aco K."/>
            <person name="Daza R."/>
            <person name="De Haan G."/>
            <person name="DeGray S."/>
            <person name="DeMaso C."/>
            <person name="Dhargay N."/>
            <person name="Dooley K."/>
            <person name="Dooley E."/>
            <person name="Doricent M."/>
            <person name="Dorje P."/>
            <person name="Dorjee K."/>
            <person name="Dupes A."/>
            <person name="Elong R."/>
            <person name="Falk J."/>
            <person name="Farina A."/>
            <person name="Faro S."/>
            <person name="Ferguson D."/>
            <person name="Fisher S."/>
            <person name="Foley C.D."/>
            <person name="Franke A."/>
            <person name="Friedrich D."/>
            <person name="Gadbois L."/>
            <person name="Gearin G."/>
            <person name="Gearin C.R."/>
            <person name="Giannoukos G."/>
            <person name="Goode T."/>
            <person name="Graham J."/>
            <person name="Grandbois E."/>
            <person name="Grewal S."/>
            <person name="Gyaltsen K."/>
            <person name="Hafez N."/>
            <person name="Hagos B."/>
            <person name="Hall J."/>
            <person name="Henson C."/>
            <person name="Hollinger A."/>
            <person name="Honan T."/>
            <person name="Huard M.D."/>
            <person name="Hughes L."/>
            <person name="Hurhula B."/>
            <person name="Husby M.E."/>
            <person name="Kamat A."/>
            <person name="Kanga B."/>
            <person name="Kashin S."/>
            <person name="Khazanovich D."/>
            <person name="Kisner P."/>
            <person name="Lance K."/>
            <person name="Lara M."/>
            <person name="Lee W."/>
            <person name="Lennon N."/>
            <person name="Letendre F."/>
            <person name="LeVine R."/>
            <person name="Lipovsky A."/>
            <person name="Liu X."/>
            <person name="Liu J."/>
            <person name="Liu S."/>
            <person name="Lokyitsang T."/>
            <person name="Lokyitsang Y."/>
            <person name="Lubonja R."/>
            <person name="Lui A."/>
            <person name="MacDonald P."/>
            <person name="Magnisalis V."/>
            <person name="Maru K."/>
            <person name="Matthews C."/>
            <person name="McCusker W."/>
            <person name="McDonough S."/>
            <person name="Mehta T."/>
            <person name="Meldrim J."/>
            <person name="Meneus L."/>
            <person name="Mihai O."/>
            <person name="Mihalev A."/>
            <person name="Mihova T."/>
            <person name="Mittelman R."/>
            <person name="Mlenga V."/>
            <person name="Montmayeur A."/>
            <person name="Mulrain L."/>
            <person name="Navidi A."/>
            <person name="Naylor J."/>
            <person name="Negash T."/>
            <person name="Nguyen T."/>
            <person name="Nguyen N."/>
            <person name="Nicol R."/>
            <person name="Norbu C."/>
            <person name="Norbu N."/>
            <person name="Novod N."/>
            <person name="O'Neill B."/>
            <person name="Osman S."/>
            <person name="Markiewicz E."/>
            <person name="Oyono O.L."/>
            <person name="Patti C."/>
            <person name="Phunkhang P."/>
            <person name="Pierre F."/>
            <person name="Priest M."/>
            <person name="Raghuraman S."/>
            <person name="Rege F."/>
            <person name="Reyes R."/>
            <person name="Rise C."/>
            <person name="Rogov P."/>
            <person name="Ross K."/>
            <person name="Ryan E."/>
            <person name="Settipalli S."/>
            <person name="Shea T."/>
            <person name="Sherpa N."/>
            <person name="Shi L."/>
            <person name="Shih D."/>
            <person name="Sparrow T."/>
            <person name="Spaulding J."/>
            <person name="Stalker J."/>
            <person name="Stange-Thomann N."/>
            <person name="Stavropoulos S."/>
            <person name="Stone C."/>
            <person name="Strader C."/>
            <person name="Tesfaye S."/>
            <person name="Thomson T."/>
            <person name="Thoulutsang Y."/>
            <person name="Thoulutsang D."/>
            <person name="Topham K."/>
            <person name="Topping I."/>
            <person name="Tsamla T."/>
            <person name="Vassiliev H."/>
            <person name="Vo A."/>
            <person name="Wangchuk T."/>
            <person name="Wangdi T."/>
            <person name="Weiand M."/>
            <person name="Wilkinson J."/>
            <person name="Wilson A."/>
            <person name="Yadav S."/>
            <person name="Young G."/>
            <person name="Yu Q."/>
            <person name="Zembek L."/>
            <person name="Zhong D."/>
            <person name="Zimmer A."/>
            <person name="Zwirko Z."/>
            <person name="Jaffe D.B."/>
            <person name="Alvarez P."/>
            <person name="Brockman W."/>
            <person name="Butler J."/>
            <person name="Chin C."/>
            <person name="Gnerre S."/>
            <person name="Grabherr M."/>
            <person name="Kleber M."/>
            <person name="Mauceli E."/>
            <person name="MacCallum I."/>
        </authorList>
    </citation>
    <scope>NUCLEOTIDE SEQUENCE [LARGE SCALE GENOMIC DNA]</scope>
    <source>
        <strain evidence="3">Tucson 15010-1051.87</strain>
    </source>
</reference>
<feature type="compositionally biased region" description="Basic residues" evidence="1">
    <location>
        <begin position="101"/>
        <end position="120"/>
    </location>
</feature>
<dbReference type="KEGG" id="dvi:26531256"/>
<keyword evidence="3" id="KW-1185">Reference proteome</keyword>
<sequence length="120" mass="13915">MAVPVLVTKCAYYNFLREYWLGCYKRGYTPQQLVCEASAAWQGLQPSERLMFEEGAYIGARLAVDLLSQTPKKIAIRDTRATGRLRKLTAKSRPNISSKLHWTRRPKRVKKSKLNRRRSD</sequence>
<gene>
    <name evidence="2" type="primary">Dvir\GJ26486</name>
    <name evidence="2" type="ORF">Dvir_GJ26486</name>
</gene>
<feature type="region of interest" description="Disordered" evidence="1">
    <location>
        <begin position="99"/>
        <end position="120"/>
    </location>
</feature>
<proteinExistence type="predicted"/>
<dbReference type="EMBL" id="CH940647">
    <property type="protein sequence ID" value="KRF83934.1"/>
    <property type="molecule type" value="Genomic_DNA"/>
</dbReference>
<organism evidence="2 3">
    <name type="scientific">Drosophila virilis</name>
    <name type="common">Fruit fly</name>
    <dbReference type="NCBI Taxonomy" id="7244"/>
    <lineage>
        <taxon>Eukaryota</taxon>
        <taxon>Metazoa</taxon>
        <taxon>Ecdysozoa</taxon>
        <taxon>Arthropoda</taxon>
        <taxon>Hexapoda</taxon>
        <taxon>Insecta</taxon>
        <taxon>Pterygota</taxon>
        <taxon>Neoptera</taxon>
        <taxon>Endopterygota</taxon>
        <taxon>Diptera</taxon>
        <taxon>Brachycera</taxon>
        <taxon>Muscomorpha</taxon>
        <taxon>Ephydroidea</taxon>
        <taxon>Drosophilidae</taxon>
        <taxon>Drosophila</taxon>
    </lineage>
</organism>
<evidence type="ECO:0000313" key="2">
    <source>
        <dbReference type="EMBL" id="KRF83934.1"/>
    </source>
</evidence>
<evidence type="ECO:0000256" key="1">
    <source>
        <dbReference type="SAM" id="MobiDB-lite"/>
    </source>
</evidence>
<dbReference type="OrthoDB" id="7866473at2759"/>
<dbReference type="Proteomes" id="UP000008792">
    <property type="component" value="Unassembled WGS sequence"/>
</dbReference>